<keyword evidence="1" id="KW-0805">Transcription regulation</keyword>
<dbReference type="PANTHER" id="PTHR30055">
    <property type="entry name" value="HTH-TYPE TRANSCRIPTIONAL REGULATOR RUTR"/>
    <property type="match status" value="1"/>
</dbReference>
<dbReference type="Proteomes" id="UP000193247">
    <property type="component" value="Unassembled WGS sequence"/>
</dbReference>
<dbReference type="PROSITE" id="PS50977">
    <property type="entry name" value="HTH_TETR_2"/>
    <property type="match status" value="2"/>
</dbReference>
<name>A0A1X2LZI2_9MYCO</name>
<feature type="compositionally biased region" description="Low complexity" evidence="5">
    <location>
        <begin position="433"/>
        <end position="445"/>
    </location>
</feature>
<feature type="DNA-binding region" description="H-T-H motif" evidence="4">
    <location>
        <begin position="58"/>
        <end position="77"/>
    </location>
</feature>
<dbReference type="GO" id="GO:0000976">
    <property type="term" value="F:transcription cis-regulatory region binding"/>
    <property type="evidence" value="ECO:0007669"/>
    <property type="project" value="TreeGrafter"/>
</dbReference>
<evidence type="ECO:0000256" key="1">
    <source>
        <dbReference type="ARBA" id="ARBA00023015"/>
    </source>
</evidence>
<dbReference type="Gene3D" id="1.10.10.60">
    <property type="entry name" value="Homeodomain-like"/>
    <property type="match status" value="2"/>
</dbReference>
<protein>
    <submittedName>
        <fullName evidence="7">TetR family transcriptional regulator</fullName>
    </submittedName>
</protein>
<evidence type="ECO:0000313" key="7">
    <source>
        <dbReference type="EMBL" id="OSC42682.1"/>
    </source>
</evidence>
<dbReference type="AlphaFoldDB" id="A0A1X2LZI2"/>
<dbReference type="InterPro" id="IPR009057">
    <property type="entry name" value="Homeodomain-like_sf"/>
</dbReference>
<evidence type="ECO:0000256" key="2">
    <source>
        <dbReference type="ARBA" id="ARBA00023125"/>
    </source>
</evidence>
<feature type="domain" description="HTH tetR-type" evidence="6">
    <location>
        <begin position="35"/>
        <end position="95"/>
    </location>
</feature>
<dbReference type="PRINTS" id="PR00455">
    <property type="entry name" value="HTHTETR"/>
</dbReference>
<dbReference type="InterPro" id="IPR001647">
    <property type="entry name" value="HTH_TetR"/>
</dbReference>
<dbReference type="RefSeq" id="WP_085323690.1">
    <property type="nucleotide sequence ID" value="NZ_NCXP01000002.1"/>
</dbReference>
<dbReference type="SUPFAM" id="SSF46689">
    <property type="entry name" value="Homeodomain-like"/>
    <property type="match status" value="2"/>
</dbReference>
<dbReference type="Pfam" id="PF00440">
    <property type="entry name" value="TetR_N"/>
    <property type="match status" value="2"/>
</dbReference>
<dbReference type="STRING" id="1430326.B8W66_03860"/>
<dbReference type="InterPro" id="IPR050109">
    <property type="entry name" value="HTH-type_TetR-like_transc_reg"/>
</dbReference>
<organism evidence="7 8">
    <name type="scientific">Mycobacterium decipiens</name>
    <dbReference type="NCBI Taxonomy" id="1430326"/>
    <lineage>
        <taxon>Bacteria</taxon>
        <taxon>Bacillati</taxon>
        <taxon>Actinomycetota</taxon>
        <taxon>Actinomycetes</taxon>
        <taxon>Mycobacteriales</taxon>
        <taxon>Mycobacteriaceae</taxon>
        <taxon>Mycobacterium</taxon>
    </lineage>
</organism>
<evidence type="ECO:0000256" key="5">
    <source>
        <dbReference type="SAM" id="MobiDB-lite"/>
    </source>
</evidence>
<dbReference type="OrthoDB" id="4456617at2"/>
<accession>A0A1X2LZI2</accession>
<keyword evidence="3" id="KW-0804">Transcription</keyword>
<keyword evidence="8" id="KW-1185">Reference proteome</keyword>
<reference evidence="7 8" key="1">
    <citation type="submission" date="2017-04" db="EMBL/GenBank/DDBJ databases">
        <title>The new phylogeny of genus Mycobacterium.</title>
        <authorList>
            <person name="Tortoli E."/>
            <person name="Trovato A."/>
            <person name="Cirillo D.M."/>
        </authorList>
    </citation>
    <scope>NUCLEOTIDE SEQUENCE [LARGE SCALE GENOMIC DNA]</scope>
    <source>
        <strain evidence="7 8">TBL 1200985</strain>
    </source>
</reference>
<evidence type="ECO:0000313" key="8">
    <source>
        <dbReference type="Proteomes" id="UP000193247"/>
    </source>
</evidence>
<gene>
    <name evidence="7" type="ORF">B8W66_03860</name>
</gene>
<sequence>MLTEIPAPRQANLGFLRTLPSYGGAVTASVRRRPKDRKAQIARASAQAFSAQGYHAVSMEAIAAKVGISAAALYRHYAGKYDLFRGAVLGLSQQLVDGTDVEQAERPAIMQDRLVIALVDATLDNRDSAGLYRWQARYLRAEDQATLSGQLRLVNRRIQKPLMAIRPSLHSSQRWLLSAGVLSVIGSIVDHNARLPAEEIRALLGAAAAAILAAELPEPGTVMPRPASWRIFTEDAGVYEALLHASMVLFKERGYTETSMAQIASAAGMPVSGIYRYFSGKCEILATGLRRAADRISGQLSGVLGALTEPRQALTLLIDAYVATSFANPELVAVYYTERVNLTPADQMLLHNVQLSTIDSWVRLLTAARPSLTPMRARFLVHAAMALVVDLGRMVEDQNNAAYTQACVRKLMELTLFGPATKVAPPRPRGGRRQSSSSPSHVERR</sequence>
<keyword evidence="2 4" id="KW-0238">DNA-binding</keyword>
<dbReference type="GO" id="GO:0003700">
    <property type="term" value="F:DNA-binding transcription factor activity"/>
    <property type="evidence" value="ECO:0007669"/>
    <property type="project" value="TreeGrafter"/>
</dbReference>
<feature type="DNA-binding region" description="H-T-H motif" evidence="4">
    <location>
        <begin position="259"/>
        <end position="278"/>
    </location>
</feature>
<comment type="caution">
    <text evidence="7">The sequence shown here is derived from an EMBL/GenBank/DDBJ whole genome shotgun (WGS) entry which is preliminary data.</text>
</comment>
<dbReference type="Gene3D" id="1.10.357.10">
    <property type="entry name" value="Tetracycline Repressor, domain 2"/>
    <property type="match status" value="2"/>
</dbReference>
<feature type="region of interest" description="Disordered" evidence="5">
    <location>
        <begin position="420"/>
        <end position="445"/>
    </location>
</feature>
<proteinExistence type="predicted"/>
<dbReference type="EMBL" id="NCXP01000002">
    <property type="protein sequence ID" value="OSC42682.1"/>
    <property type="molecule type" value="Genomic_DNA"/>
</dbReference>
<dbReference type="PANTHER" id="PTHR30055:SF234">
    <property type="entry name" value="HTH-TYPE TRANSCRIPTIONAL REGULATOR BETI"/>
    <property type="match status" value="1"/>
</dbReference>
<feature type="domain" description="HTH tetR-type" evidence="6">
    <location>
        <begin position="236"/>
        <end position="296"/>
    </location>
</feature>
<evidence type="ECO:0000259" key="6">
    <source>
        <dbReference type="PROSITE" id="PS50977"/>
    </source>
</evidence>
<evidence type="ECO:0000256" key="3">
    <source>
        <dbReference type="ARBA" id="ARBA00023163"/>
    </source>
</evidence>
<evidence type="ECO:0000256" key="4">
    <source>
        <dbReference type="PROSITE-ProRule" id="PRU00335"/>
    </source>
</evidence>